<name>A0A813E1I9_POLGL</name>
<organism evidence="4 5">
    <name type="scientific">Polarella glacialis</name>
    <name type="common">Dinoflagellate</name>
    <dbReference type="NCBI Taxonomy" id="89957"/>
    <lineage>
        <taxon>Eukaryota</taxon>
        <taxon>Sar</taxon>
        <taxon>Alveolata</taxon>
        <taxon>Dinophyceae</taxon>
        <taxon>Suessiales</taxon>
        <taxon>Suessiaceae</taxon>
        <taxon>Polarella</taxon>
    </lineage>
</organism>
<dbReference type="EMBL" id="CAJNNV010005796">
    <property type="protein sequence ID" value="CAE8592654.1"/>
    <property type="molecule type" value="Genomic_DNA"/>
</dbReference>
<proteinExistence type="predicted"/>
<keyword evidence="5" id="KW-1185">Reference proteome</keyword>
<keyword evidence="2" id="KW-0732">Signal</keyword>
<feature type="non-terminal residue" evidence="4">
    <location>
        <position position="166"/>
    </location>
</feature>
<dbReference type="InterPro" id="IPR018247">
    <property type="entry name" value="EF_Hand_1_Ca_BS"/>
</dbReference>
<reference evidence="4" key="1">
    <citation type="submission" date="2021-02" db="EMBL/GenBank/DDBJ databases">
        <authorList>
            <person name="Dougan E. K."/>
            <person name="Rhodes N."/>
            <person name="Thang M."/>
            <person name="Chan C."/>
        </authorList>
    </citation>
    <scope>NUCLEOTIDE SEQUENCE</scope>
</reference>
<feature type="domain" description="EF-hand" evidence="3">
    <location>
        <begin position="60"/>
        <end position="95"/>
    </location>
</feature>
<evidence type="ECO:0000256" key="2">
    <source>
        <dbReference type="SAM" id="SignalP"/>
    </source>
</evidence>
<dbReference type="SMART" id="SM00054">
    <property type="entry name" value="EFh"/>
    <property type="match status" value="2"/>
</dbReference>
<evidence type="ECO:0000313" key="5">
    <source>
        <dbReference type="Proteomes" id="UP000654075"/>
    </source>
</evidence>
<feature type="chain" id="PRO_5032346805" description="EF-hand domain-containing protein" evidence="2">
    <location>
        <begin position="26"/>
        <end position="166"/>
    </location>
</feature>
<keyword evidence="1" id="KW-0106">Calcium</keyword>
<dbReference type="PROSITE" id="PS00018">
    <property type="entry name" value="EF_HAND_1"/>
    <property type="match status" value="1"/>
</dbReference>
<dbReference type="Proteomes" id="UP000654075">
    <property type="component" value="Unassembled WGS sequence"/>
</dbReference>
<dbReference type="PROSITE" id="PS50222">
    <property type="entry name" value="EF_HAND_2"/>
    <property type="match status" value="1"/>
</dbReference>
<feature type="non-terminal residue" evidence="4">
    <location>
        <position position="1"/>
    </location>
</feature>
<dbReference type="InterPro" id="IPR011992">
    <property type="entry name" value="EF-hand-dom_pair"/>
</dbReference>
<feature type="signal peptide" evidence="2">
    <location>
        <begin position="1"/>
        <end position="25"/>
    </location>
</feature>
<comment type="caution">
    <text evidence="4">The sequence shown here is derived from an EMBL/GenBank/DDBJ whole genome shotgun (WGS) entry which is preliminary data.</text>
</comment>
<dbReference type="Pfam" id="PF13202">
    <property type="entry name" value="EF-hand_5"/>
    <property type="match status" value="2"/>
</dbReference>
<accession>A0A813E1I9</accession>
<dbReference type="AlphaFoldDB" id="A0A813E1I9"/>
<dbReference type="GO" id="GO:0005509">
    <property type="term" value="F:calcium ion binding"/>
    <property type="evidence" value="ECO:0007669"/>
    <property type="project" value="InterPro"/>
</dbReference>
<protein>
    <recommendedName>
        <fullName evidence="3">EF-hand domain-containing protein</fullName>
    </recommendedName>
</protein>
<sequence>SAGMAFVGKSVVALFLLVSSQAVEASPASATKLALRALDTDGSGQVEASEIDAFAQTQGLAGQKVRAAFRSLDTNGNGILEENEIESVLAADGAEGFPGSTAPEPVVQDAADEVDEEPAALPAAPAAEETALVQEDKAAAFLNIKALDAEAVKKAGHVMATVFEKQ</sequence>
<evidence type="ECO:0000313" key="4">
    <source>
        <dbReference type="EMBL" id="CAE8592654.1"/>
    </source>
</evidence>
<gene>
    <name evidence="4" type="ORF">PGLA1383_LOCUS11292</name>
</gene>
<dbReference type="Gene3D" id="1.10.238.10">
    <property type="entry name" value="EF-hand"/>
    <property type="match status" value="1"/>
</dbReference>
<dbReference type="SUPFAM" id="SSF47473">
    <property type="entry name" value="EF-hand"/>
    <property type="match status" value="1"/>
</dbReference>
<evidence type="ECO:0000256" key="1">
    <source>
        <dbReference type="ARBA" id="ARBA00022837"/>
    </source>
</evidence>
<dbReference type="InterPro" id="IPR002048">
    <property type="entry name" value="EF_hand_dom"/>
</dbReference>
<evidence type="ECO:0000259" key="3">
    <source>
        <dbReference type="PROSITE" id="PS50222"/>
    </source>
</evidence>